<comment type="cofactor">
    <cofactor evidence="8">
        <name>Cu cation</name>
        <dbReference type="ChEBI" id="CHEBI:23378"/>
    </cofactor>
    <text evidence="8">Binds 1 copper ion per subunit.</text>
</comment>
<keyword evidence="5 8" id="KW-0186">Copper</keyword>
<accession>A0A364K4M3</accession>
<dbReference type="GO" id="GO:0005507">
    <property type="term" value="F:copper ion binding"/>
    <property type="evidence" value="ECO:0007669"/>
    <property type="project" value="InterPro"/>
</dbReference>
<protein>
    <recommendedName>
        <fullName evidence="8">Superoxide dismutase [Cu-Zn]</fullName>
        <ecNumber evidence="8">1.15.1.1</ecNumber>
    </recommendedName>
</protein>
<evidence type="ECO:0000256" key="7">
    <source>
        <dbReference type="ARBA" id="ARBA00024900"/>
    </source>
</evidence>
<evidence type="ECO:0000256" key="2">
    <source>
        <dbReference type="ARBA" id="ARBA00022723"/>
    </source>
</evidence>
<feature type="chain" id="PRO_5016957880" description="Superoxide dismutase [Cu-Zn]" evidence="9">
    <location>
        <begin position="25"/>
        <end position="169"/>
    </location>
</feature>
<name>A0A364K4M3_9BACL</name>
<evidence type="ECO:0000256" key="3">
    <source>
        <dbReference type="ARBA" id="ARBA00022729"/>
    </source>
</evidence>
<reference evidence="11 12" key="2">
    <citation type="submission" date="2018-06" db="EMBL/GenBank/DDBJ databases">
        <authorList>
            <person name="Zhirakovskaya E."/>
        </authorList>
    </citation>
    <scope>NUCLEOTIDE SEQUENCE [LARGE SCALE GENOMIC DNA]</scope>
    <source>
        <strain evidence="11 12">FBKL4.011</strain>
    </source>
</reference>
<dbReference type="GO" id="GO:0004784">
    <property type="term" value="F:superoxide dismutase activity"/>
    <property type="evidence" value="ECO:0007669"/>
    <property type="project" value="UniProtKB-EC"/>
</dbReference>
<comment type="function">
    <text evidence="7">Destroys radicals which are normally produced within the cells and which are toxic to biological systems. May play a role in favoring mycobacterial survival in phagocytes.</text>
</comment>
<evidence type="ECO:0000256" key="5">
    <source>
        <dbReference type="ARBA" id="ARBA00023008"/>
    </source>
</evidence>
<dbReference type="AlphaFoldDB" id="A0A364K4M3"/>
<dbReference type="EC" id="1.15.1.1" evidence="8"/>
<dbReference type="Proteomes" id="UP000251213">
    <property type="component" value="Unassembled WGS sequence"/>
</dbReference>
<dbReference type="InterPro" id="IPR036423">
    <property type="entry name" value="SOD-like_Cu/Zn_dom_sf"/>
</dbReference>
<organism evidence="11 12">
    <name type="scientific">Thermoflavimicrobium daqui</name>
    <dbReference type="NCBI Taxonomy" id="2137476"/>
    <lineage>
        <taxon>Bacteria</taxon>
        <taxon>Bacillati</taxon>
        <taxon>Bacillota</taxon>
        <taxon>Bacilli</taxon>
        <taxon>Bacillales</taxon>
        <taxon>Thermoactinomycetaceae</taxon>
        <taxon>Thermoflavimicrobium</taxon>
    </lineage>
</organism>
<dbReference type="PROSITE" id="PS00332">
    <property type="entry name" value="SOD_CU_ZN_2"/>
    <property type="match status" value="1"/>
</dbReference>
<dbReference type="Gene3D" id="2.60.40.200">
    <property type="entry name" value="Superoxide dismutase, copper/zinc binding domain"/>
    <property type="match status" value="1"/>
</dbReference>
<dbReference type="PANTHER" id="PTHR10003">
    <property type="entry name" value="SUPEROXIDE DISMUTASE CU-ZN -RELATED"/>
    <property type="match status" value="1"/>
</dbReference>
<evidence type="ECO:0000256" key="6">
    <source>
        <dbReference type="ARBA" id="ARBA00023157"/>
    </source>
</evidence>
<feature type="domain" description="Superoxide dismutase copper/zinc binding" evidence="10">
    <location>
        <begin position="35"/>
        <end position="166"/>
    </location>
</feature>
<evidence type="ECO:0000313" key="12">
    <source>
        <dbReference type="Proteomes" id="UP000251213"/>
    </source>
</evidence>
<keyword evidence="8" id="KW-0560">Oxidoreductase</keyword>
<keyword evidence="3 9" id="KW-0732">Signal</keyword>
<dbReference type="CDD" id="cd00305">
    <property type="entry name" value="Cu-Zn_Superoxide_Dismutase"/>
    <property type="match status" value="1"/>
</dbReference>
<comment type="catalytic activity">
    <reaction evidence="8">
        <text>2 superoxide + 2 H(+) = H2O2 + O2</text>
        <dbReference type="Rhea" id="RHEA:20696"/>
        <dbReference type="ChEBI" id="CHEBI:15378"/>
        <dbReference type="ChEBI" id="CHEBI:15379"/>
        <dbReference type="ChEBI" id="CHEBI:16240"/>
        <dbReference type="ChEBI" id="CHEBI:18421"/>
        <dbReference type="EC" id="1.15.1.1"/>
    </reaction>
</comment>
<evidence type="ECO:0000256" key="4">
    <source>
        <dbReference type="ARBA" id="ARBA00022833"/>
    </source>
</evidence>
<gene>
    <name evidence="11" type="ORF">DL897_10025</name>
</gene>
<dbReference type="Pfam" id="PF00080">
    <property type="entry name" value="Sod_Cu"/>
    <property type="match status" value="1"/>
</dbReference>
<sequence length="169" mass="17664">MSLAIALCWGMSACSSTSATTALAELVNTQGKKVGTIELKQVSEGVELRIAAEQLPPGSHGFHIHEIGKCEVPHFKSAGGHFNPTDKKHGKHSSQGAHAGDLENLVVDSQGKVTKSQVITGVTLEKGKAQSLLKDQGTALVIHEKADDYKTDPAGDSGSRIACGVIKAK</sequence>
<dbReference type="SUPFAM" id="SSF49329">
    <property type="entry name" value="Cu,Zn superoxide dismutase-like"/>
    <property type="match status" value="1"/>
</dbReference>
<dbReference type="InterPro" id="IPR001424">
    <property type="entry name" value="SOD_Cu_Zn_dom"/>
</dbReference>
<comment type="caution">
    <text evidence="11">The sequence shown here is derived from an EMBL/GenBank/DDBJ whole genome shotgun (WGS) entry which is preliminary data.</text>
</comment>
<evidence type="ECO:0000313" key="11">
    <source>
        <dbReference type="EMBL" id="RAL24287.1"/>
    </source>
</evidence>
<evidence type="ECO:0000259" key="10">
    <source>
        <dbReference type="Pfam" id="PF00080"/>
    </source>
</evidence>
<keyword evidence="12" id="KW-1185">Reference proteome</keyword>
<evidence type="ECO:0000256" key="9">
    <source>
        <dbReference type="SAM" id="SignalP"/>
    </source>
</evidence>
<dbReference type="InterPro" id="IPR018152">
    <property type="entry name" value="SOD_Cu/Zn_BS"/>
</dbReference>
<keyword evidence="2 8" id="KW-0479">Metal-binding</keyword>
<comment type="similarity">
    <text evidence="1 8">Belongs to the Cu-Zn superoxide dismutase family.</text>
</comment>
<reference evidence="11 12" key="1">
    <citation type="submission" date="2018-06" db="EMBL/GenBank/DDBJ databases">
        <title>Thermoflavimicrobium daqus sp. nov., a thermophilic microbe isolated from Moutai-flavour Daqu.</title>
        <authorList>
            <person name="Wang X."/>
            <person name="Zhou H."/>
        </authorList>
    </citation>
    <scope>NUCLEOTIDE SEQUENCE [LARGE SCALE GENOMIC DNA]</scope>
    <source>
        <strain evidence="11 12">FBKL4.011</strain>
    </source>
</reference>
<keyword evidence="4 8" id="KW-0862">Zinc</keyword>
<proteinExistence type="inferred from homology"/>
<dbReference type="InterPro" id="IPR024134">
    <property type="entry name" value="SOD_Cu/Zn_/chaperone"/>
</dbReference>
<evidence type="ECO:0000256" key="1">
    <source>
        <dbReference type="ARBA" id="ARBA00010457"/>
    </source>
</evidence>
<dbReference type="OrthoDB" id="9792957at2"/>
<dbReference type="FunFam" id="2.60.40.200:FF:000005">
    <property type="entry name" value="Superoxide dismutase [Cu-Zn]"/>
    <property type="match status" value="1"/>
</dbReference>
<feature type="signal peptide" evidence="9">
    <location>
        <begin position="1"/>
        <end position="24"/>
    </location>
</feature>
<comment type="cofactor">
    <cofactor evidence="8">
        <name>Zn(2+)</name>
        <dbReference type="ChEBI" id="CHEBI:29105"/>
    </cofactor>
    <text evidence="8">Binds 1 zinc ion per subunit.</text>
</comment>
<evidence type="ECO:0000256" key="8">
    <source>
        <dbReference type="RuleBase" id="RU000393"/>
    </source>
</evidence>
<dbReference type="EMBL" id="QJKK01000005">
    <property type="protein sequence ID" value="RAL24287.1"/>
    <property type="molecule type" value="Genomic_DNA"/>
</dbReference>
<keyword evidence="6" id="KW-1015">Disulfide bond</keyword>